<proteinExistence type="predicted"/>
<accession>A0ABY9XFB9</accession>
<name>A0ABY9XFB9_9GAMM</name>
<keyword evidence="2" id="KW-1185">Reference proteome</keyword>
<evidence type="ECO:0000313" key="1">
    <source>
        <dbReference type="EMBL" id="WNH01265.1"/>
    </source>
</evidence>
<sequence>MAIYDVSNVNQNTPVIHEPLRLSGFLRDQSMNNVDQNIQIELPTDHHHPISLDIWVLG</sequence>
<organism evidence="1 2">
    <name type="scientific">Xenorhabdus griffiniae</name>
    <dbReference type="NCBI Taxonomy" id="351672"/>
    <lineage>
        <taxon>Bacteria</taxon>
        <taxon>Pseudomonadati</taxon>
        <taxon>Pseudomonadota</taxon>
        <taxon>Gammaproteobacteria</taxon>
        <taxon>Enterobacterales</taxon>
        <taxon>Morganellaceae</taxon>
        <taxon>Xenorhabdus</taxon>
    </lineage>
</organism>
<dbReference type="RefSeq" id="WP_189758589.1">
    <property type="nucleotide sequence ID" value="NZ_CAWPOC010000219.1"/>
</dbReference>
<dbReference type="EMBL" id="CP133647">
    <property type="protein sequence ID" value="WNH01265.1"/>
    <property type="molecule type" value="Genomic_DNA"/>
</dbReference>
<protein>
    <submittedName>
        <fullName evidence="1">Uncharacterized protein</fullName>
    </submittedName>
</protein>
<dbReference type="Proteomes" id="UP001300348">
    <property type="component" value="Chromosome"/>
</dbReference>
<evidence type="ECO:0000313" key="2">
    <source>
        <dbReference type="Proteomes" id="UP001300348"/>
    </source>
</evidence>
<gene>
    <name evidence="1" type="ORF">QL112_015750</name>
</gene>
<reference evidence="1 2" key="1">
    <citation type="journal article" date="2023" name="Access Microbiol">
        <title>The genome of a steinernematid-associated Pseudomonas piscis bacterium encodes the biosynthesis of insect toxins.</title>
        <authorList>
            <person name="Awori R.M."/>
            <person name="Hendre P."/>
            <person name="Amugune N.O."/>
        </authorList>
    </citation>
    <scope>NUCLEOTIDE SEQUENCE [LARGE SCALE GENOMIC DNA]</scope>
    <source>
        <strain evidence="1 2">97</strain>
    </source>
</reference>
<dbReference type="GeneID" id="88857041"/>